<evidence type="ECO:0000313" key="1">
    <source>
        <dbReference type="EMBL" id="KFB49663.1"/>
    </source>
</evidence>
<gene>
    <name evidence="1" type="ORF">ZHAS_00017782</name>
</gene>
<dbReference type="EMBL" id="KE525347">
    <property type="protein sequence ID" value="KFB49663.1"/>
    <property type="molecule type" value="Genomic_DNA"/>
</dbReference>
<reference evidence="2" key="2">
    <citation type="submission" date="2020-05" db="UniProtKB">
        <authorList>
            <consortium name="EnsemblMetazoa"/>
        </authorList>
    </citation>
    <scope>IDENTIFICATION</scope>
</reference>
<protein>
    <submittedName>
        <fullName evidence="1 2">Uncharacterized protein</fullName>
    </submittedName>
</protein>
<dbReference type="Proteomes" id="UP000030765">
    <property type="component" value="Unassembled WGS sequence"/>
</dbReference>
<dbReference type="EnsemblMetazoa" id="ASIC017782-RA">
    <property type="protein sequence ID" value="ASIC017782-PA"/>
    <property type="gene ID" value="ASIC017782"/>
</dbReference>
<reference evidence="1 3" key="1">
    <citation type="journal article" date="2014" name="BMC Genomics">
        <title>Genome sequence of Anopheles sinensis provides insight into genetics basis of mosquito competence for malaria parasites.</title>
        <authorList>
            <person name="Zhou D."/>
            <person name="Zhang D."/>
            <person name="Ding G."/>
            <person name="Shi L."/>
            <person name="Hou Q."/>
            <person name="Ye Y."/>
            <person name="Xu Y."/>
            <person name="Zhou H."/>
            <person name="Xiong C."/>
            <person name="Li S."/>
            <person name="Yu J."/>
            <person name="Hong S."/>
            <person name="Yu X."/>
            <person name="Zou P."/>
            <person name="Chen C."/>
            <person name="Chang X."/>
            <person name="Wang W."/>
            <person name="Lv Y."/>
            <person name="Sun Y."/>
            <person name="Ma L."/>
            <person name="Shen B."/>
            <person name="Zhu C."/>
        </authorList>
    </citation>
    <scope>NUCLEOTIDE SEQUENCE [LARGE SCALE GENOMIC DNA]</scope>
</reference>
<dbReference type="EMBL" id="ATLV01023815">
    <property type="status" value="NOT_ANNOTATED_CDS"/>
    <property type="molecule type" value="Genomic_DNA"/>
</dbReference>
<name>A0A084WHG9_ANOSI</name>
<evidence type="ECO:0000313" key="3">
    <source>
        <dbReference type="Proteomes" id="UP000030765"/>
    </source>
</evidence>
<evidence type="ECO:0000313" key="2">
    <source>
        <dbReference type="EnsemblMetazoa" id="ASIC017782-PA"/>
    </source>
</evidence>
<accession>A0A084WHG9</accession>
<dbReference type="VEuPathDB" id="VectorBase:ASIC017782"/>
<sequence length="122" mass="13715">MARVAMNHIVFEVKGRISIEDHARNQLERDRCLERTSSRSVARSIPRSSLESMLVLFTTLPRVIGVQEMTFGLGVATDNGGMQRLGFLVVESFNVVAISSEWAWGYLSYAFRRFKINESASG</sequence>
<proteinExistence type="predicted"/>
<dbReference type="AlphaFoldDB" id="A0A084WHG9"/>
<organism evidence="1">
    <name type="scientific">Anopheles sinensis</name>
    <name type="common">Mosquito</name>
    <dbReference type="NCBI Taxonomy" id="74873"/>
    <lineage>
        <taxon>Eukaryota</taxon>
        <taxon>Metazoa</taxon>
        <taxon>Ecdysozoa</taxon>
        <taxon>Arthropoda</taxon>
        <taxon>Hexapoda</taxon>
        <taxon>Insecta</taxon>
        <taxon>Pterygota</taxon>
        <taxon>Neoptera</taxon>
        <taxon>Endopterygota</taxon>
        <taxon>Diptera</taxon>
        <taxon>Nematocera</taxon>
        <taxon>Culicoidea</taxon>
        <taxon>Culicidae</taxon>
        <taxon>Anophelinae</taxon>
        <taxon>Anopheles</taxon>
    </lineage>
</organism>
<keyword evidence="3" id="KW-1185">Reference proteome</keyword>